<feature type="compositionally biased region" description="Polar residues" evidence="2">
    <location>
        <begin position="125"/>
        <end position="152"/>
    </location>
</feature>
<comment type="similarity">
    <text evidence="1">Belongs to the SAPAP family.</text>
</comment>
<dbReference type="EMBL" id="JBEDNZ010000016">
    <property type="protein sequence ID" value="KAL0822168.1"/>
    <property type="molecule type" value="Genomic_DNA"/>
</dbReference>
<accession>A0ABD0SQP6</accession>
<evidence type="ECO:0008006" key="5">
    <source>
        <dbReference type="Google" id="ProtNLM"/>
    </source>
</evidence>
<feature type="compositionally biased region" description="Basic residues" evidence="2">
    <location>
        <begin position="89"/>
        <end position="101"/>
    </location>
</feature>
<feature type="compositionally biased region" description="Polar residues" evidence="2">
    <location>
        <begin position="716"/>
        <end position="736"/>
    </location>
</feature>
<feature type="compositionally biased region" description="Polar residues" evidence="2">
    <location>
        <begin position="208"/>
        <end position="231"/>
    </location>
</feature>
<feature type="compositionally biased region" description="Basic and acidic residues" evidence="2">
    <location>
        <begin position="659"/>
        <end position="669"/>
    </location>
</feature>
<evidence type="ECO:0000256" key="2">
    <source>
        <dbReference type="SAM" id="MobiDB-lite"/>
    </source>
</evidence>
<feature type="compositionally biased region" description="Basic and acidic residues" evidence="2">
    <location>
        <begin position="69"/>
        <end position="88"/>
    </location>
</feature>
<feature type="compositionally biased region" description="Basic and acidic residues" evidence="2">
    <location>
        <begin position="232"/>
        <end position="242"/>
    </location>
</feature>
<protein>
    <recommendedName>
        <fullName evidence="5">Disks large-associated protein 5</fullName>
    </recommendedName>
</protein>
<feature type="compositionally biased region" description="Pro residues" evidence="2">
    <location>
        <begin position="113"/>
        <end position="123"/>
    </location>
</feature>
<dbReference type="PANTHER" id="PTHR12353">
    <property type="entry name" value="DISKS LARGE-ASSOCIATED PROTEIN DAP SAP90/PSD-95-ASSOCIATED PROTEIN"/>
    <property type="match status" value="1"/>
</dbReference>
<reference evidence="3 4" key="1">
    <citation type="submission" date="2024-06" db="EMBL/GenBank/DDBJ databases">
        <title>A chromosome-level genome assembly of beet webworm, Loxostege sticticalis.</title>
        <authorList>
            <person name="Zhang Y."/>
        </authorList>
    </citation>
    <scope>NUCLEOTIDE SEQUENCE [LARGE SCALE GENOMIC DNA]</scope>
    <source>
        <strain evidence="3">AQ028</strain>
        <tissue evidence="3">Male pupae</tissue>
    </source>
</reference>
<feature type="compositionally biased region" description="Basic residues" evidence="2">
    <location>
        <begin position="243"/>
        <end position="254"/>
    </location>
</feature>
<comment type="caution">
    <text evidence="3">The sequence shown here is derived from an EMBL/GenBank/DDBJ whole genome shotgun (WGS) entry which is preliminary data.</text>
</comment>
<evidence type="ECO:0000313" key="4">
    <source>
        <dbReference type="Proteomes" id="UP001549921"/>
    </source>
</evidence>
<feature type="compositionally biased region" description="Low complexity" evidence="2">
    <location>
        <begin position="256"/>
        <end position="269"/>
    </location>
</feature>
<feature type="region of interest" description="Disordered" evidence="2">
    <location>
        <begin position="654"/>
        <end position="785"/>
    </location>
</feature>
<organism evidence="3 4">
    <name type="scientific">Loxostege sticticalis</name>
    <name type="common">Beet webworm moth</name>
    <dbReference type="NCBI Taxonomy" id="481309"/>
    <lineage>
        <taxon>Eukaryota</taxon>
        <taxon>Metazoa</taxon>
        <taxon>Ecdysozoa</taxon>
        <taxon>Arthropoda</taxon>
        <taxon>Hexapoda</taxon>
        <taxon>Insecta</taxon>
        <taxon>Pterygota</taxon>
        <taxon>Neoptera</taxon>
        <taxon>Endopterygota</taxon>
        <taxon>Lepidoptera</taxon>
        <taxon>Glossata</taxon>
        <taxon>Ditrysia</taxon>
        <taxon>Pyraloidea</taxon>
        <taxon>Crambidae</taxon>
        <taxon>Pyraustinae</taxon>
        <taxon>Loxostege</taxon>
    </lineage>
</organism>
<dbReference type="PANTHER" id="PTHR12353:SF1">
    <property type="entry name" value="DISKS LARGE-ASSOCIATED PROTEIN 5"/>
    <property type="match status" value="1"/>
</dbReference>
<proteinExistence type="inferred from homology"/>
<name>A0ABD0SQP6_LOXSC</name>
<feature type="region of interest" description="Disordered" evidence="2">
    <location>
        <begin position="203"/>
        <end position="356"/>
    </location>
</feature>
<dbReference type="Proteomes" id="UP001549921">
    <property type="component" value="Unassembled WGS sequence"/>
</dbReference>
<gene>
    <name evidence="3" type="ORF">ABMA28_004299</name>
</gene>
<dbReference type="Pfam" id="PF03359">
    <property type="entry name" value="GKAP"/>
    <property type="match status" value="1"/>
</dbReference>
<evidence type="ECO:0000256" key="1">
    <source>
        <dbReference type="ARBA" id="ARBA00008839"/>
    </source>
</evidence>
<feature type="region of interest" description="Disordered" evidence="2">
    <location>
        <begin position="1"/>
        <end position="46"/>
    </location>
</feature>
<sequence length="785" mass="87785">MEKSFDFGRLLKNHEKKHKNKPAQFSSVAGGVQKRLGDNLKHRKSSRLTVFDRIRNLSRCESPAPVVDPKSKVEHRRQQLEKWKEEKEKRKKQAAAQKKKPFVAGVPHAPLKFVPPPPPPKPMPSTSGRVTRSQSAKINAASQKATTSNAKRAQSFAPVNASFQPPKNLTKVPSLAPVAKNKKDKMNYTFNPVLPISNAEKLTKTTRSRTQVNTKQANIKSSTVEITNTRNNAKDLKDDKITKVTKKPSPKVKRMSNTLQSTSSSEFSSGEVDTASSTEKSPILKSRTPRRSINEVKQFTPKNRVPKSESSSEEKLRSPKSLSEEEVPMTPEQIEEEAKQSSPCVTMSRGKDNARREMKKKMEEGLLDDDTSDIENINHFRRQLQSEIKRMTEMCEVWDKIQEQTPLSESIQELVLGAVGQARLLMSQKLQQFASLVERCARPEPGTALVTPADLQGFWDMVFMQVENIDMRFKKLEQLRARNWVEDAPVVVARKALPKNNAKKAAKPSGGPSRLREMIAAARKAKKEQEDATTTVSAPAEDSKTFEAGFFCVKSPVRSPAPATPNSKHNLLKAVLSSEAKKASASKNTASFAMLRASIMSKHVEDGIAPLPPSPITPINFHATPARSILKSANVASEKKASKKSIKVVLFDEADAETEQSRTEDDKISSDISGVTILHTDSGMSSMDIEKEPEQKENKENSRRRGRLVRQDATIENRNQVMTRRQRKSLNNQLDLSNEETEEKTPRRSSRKKKALQETENIIEDRTATPKRSVRSRKSIQGVMA</sequence>
<feature type="compositionally biased region" description="Basic and acidic residues" evidence="2">
    <location>
        <begin position="306"/>
        <end position="317"/>
    </location>
</feature>
<dbReference type="AlphaFoldDB" id="A0ABD0SQP6"/>
<dbReference type="InterPro" id="IPR005026">
    <property type="entry name" value="SAPAP"/>
</dbReference>
<feature type="region of interest" description="Disordered" evidence="2">
    <location>
        <begin position="61"/>
        <end position="172"/>
    </location>
</feature>
<feature type="compositionally biased region" description="Basic and acidic residues" evidence="2">
    <location>
        <begin position="688"/>
        <end position="715"/>
    </location>
</feature>
<evidence type="ECO:0000313" key="3">
    <source>
        <dbReference type="EMBL" id="KAL0822168.1"/>
    </source>
</evidence>